<protein>
    <recommendedName>
        <fullName evidence="4">Dynein regulatory complex protein 10</fullName>
    </recommendedName>
</protein>
<evidence type="ECO:0000256" key="6">
    <source>
        <dbReference type="ARBA" id="ARBA00022846"/>
    </source>
</evidence>
<comment type="function">
    <text evidence="1">Component of the nexin-dynein regulatory complex (N-DRC), a key regulator of ciliary/flagellar motility which maintains the alignment and integrity of the distal axoneme and regulates microtubule sliding in motile axonemes.</text>
</comment>
<evidence type="ECO:0000256" key="5">
    <source>
        <dbReference type="ARBA" id="ARBA00022490"/>
    </source>
</evidence>
<dbReference type="EMBL" id="FN653015">
    <property type="protein sequence ID" value="CBY20577.1"/>
    <property type="molecule type" value="Genomic_DNA"/>
</dbReference>
<sequence>MTVTVSGPPPEHAKKDTQQLAASYREVRKKISCVEAERIMYVFNELHRRLLLLAGFASVPPEQFKQFPESCHILRKAAQKKTTPAAELQVLTRNALRDVSKDANLCALIRTSKSDARLESLAGLIDELRSGMVDRLTMTQKEEENREMYIRKSNQRLKEIVTQTQKVEKELAVAEGIKKEETEKRAAVIRELKTQHANIVKNAEAMAQKTYSDADQERANENRNAEQRKKTLIESIKPLEVDMKKLVIDYREVELNLRSKKFRIENEVENWIAKYDDFMIEKQQQLEEVQDAYDEEKEQLDELKERFAILKVDYDAIMEERRLKREQEERERKEYEDKTFNATVIQAFFRSYKVRKLMKGKKKKGGKGKGKKGK</sequence>
<dbReference type="InParanoid" id="E4WS44"/>
<evidence type="ECO:0000313" key="12">
    <source>
        <dbReference type="Proteomes" id="UP000001307"/>
    </source>
</evidence>
<dbReference type="Proteomes" id="UP000001307">
    <property type="component" value="Unassembled WGS sequence"/>
</dbReference>
<reference evidence="11" key="1">
    <citation type="journal article" date="2010" name="Science">
        <title>Plasticity of animal genome architecture unmasked by rapid evolution of a pelagic tunicate.</title>
        <authorList>
            <person name="Denoeud F."/>
            <person name="Henriet S."/>
            <person name="Mungpakdee S."/>
            <person name="Aury J.M."/>
            <person name="Da Silva C."/>
            <person name="Brinkmann H."/>
            <person name="Mikhaleva J."/>
            <person name="Olsen L.C."/>
            <person name="Jubin C."/>
            <person name="Canestro C."/>
            <person name="Bouquet J.M."/>
            <person name="Danks G."/>
            <person name="Poulain J."/>
            <person name="Campsteijn C."/>
            <person name="Adamski M."/>
            <person name="Cross I."/>
            <person name="Yadetie F."/>
            <person name="Muffato M."/>
            <person name="Louis A."/>
            <person name="Butcher S."/>
            <person name="Tsagkogeorga G."/>
            <person name="Konrad A."/>
            <person name="Singh S."/>
            <person name="Jensen M.F."/>
            <person name="Cong E.H."/>
            <person name="Eikeseth-Otteraa H."/>
            <person name="Noel B."/>
            <person name="Anthouard V."/>
            <person name="Porcel B.M."/>
            <person name="Kachouri-Lafond R."/>
            <person name="Nishino A."/>
            <person name="Ugolini M."/>
            <person name="Chourrout P."/>
            <person name="Nishida H."/>
            <person name="Aasland R."/>
            <person name="Huzurbazar S."/>
            <person name="Westhof E."/>
            <person name="Delsuc F."/>
            <person name="Lehrach H."/>
            <person name="Reinhardt R."/>
            <person name="Weissenbach J."/>
            <person name="Roy S.W."/>
            <person name="Artiguenave F."/>
            <person name="Postlethwait J.H."/>
            <person name="Manak J.R."/>
            <person name="Thompson E.M."/>
            <person name="Jaillon O."/>
            <person name="Du Pasquier L."/>
            <person name="Boudinot P."/>
            <person name="Liberles D.A."/>
            <person name="Volff J.N."/>
            <person name="Philippe H."/>
            <person name="Lenhard B."/>
            <person name="Roest Crollius H."/>
            <person name="Wincker P."/>
            <person name="Chourrout D."/>
        </authorList>
    </citation>
    <scope>NUCLEOTIDE SEQUENCE [LARGE SCALE GENOMIC DNA]</scope>
</reference>
<evidence type="ECO:0000256" key="10">
    <source>
        <dbReference type="SAM" id="Coils"/>
    </source>
</evidence>
<dbReference type="AlphaFoldDB" id="E4WS44"/>
<comment type="subcellular location">
    <subcellularLocation>
        <location evidence="2">Cytoplasm</location>
        <location evidence="2">Cytoskeleton</location>
        <location evidence="2">Flagellum axoneme</location>
    </subcellularLocation>
</comment>
<feature type="coiled-coil region" evidence="10">
    <location>
        <begin position="279"/>
        <end position="338"/>
    </location>
</feature>
<accession>E4WS44</accession>
<keyword evidence="8" id="KW-0206">Cytoskeleton</keyword>
<dbReference type="PANTHER" id="PTHR31598">
    <property type="entry name" value="IQ DOMAIN-CONTAINING PROTEIN D"/>
    <property type="match status" value="1"/>
</dbReference>
<keyword evidence="9" id="KW-0966">Cell projection</keyword>
<keyword evidence="7" id="KW-0969">Cilium</keyword>
<evidence type="ECO:0000256" key="4">
    <source>
        <dbReference type="ARBA" id="ARBA00021752"/>
    </source>
</evidence>
<keyword evidence="6" id="KW-0282">Flagellum</keyword>
<name>E4WS44_OIKDI</name>
<evidence type="ECO:0000256" key="3">
    <source>
        <dbReference type="ARBA" id="ARBA00009071"/>
    </source>
</evidence>
<evidence type="ECO:0000256" key="7">
    <source>
        <dbReference type="ARBA" id="ARBA00023069"/>
    </source>
</evidence>
<keyword evidence="12" id="KW-1185">Reference proteome</keyword>
<gene>
    <name evidence="11" type="ORF">GSOID_T00000578001</name>
</gene>
<organism evidence="11">
    <name type="scientific">Oikopleura dioica</name>
    <name type="common">Tunicate</name>
    <dbReference type="NCBI Taxonomy" id="34765"/>
    <lineage>
        <taxon>Eukaryota</taxon>
        <taxon>Metazoa</taxon>
        <taxon>Chordata</taxon>
        <taxon>Tunicata</taxon>
        <taxon>Appendicularia</taxon>
        <taxon>Copelata</taxon>
        <taxon>Oikopleuridae</taxon>
        <taxon>Oikopleura</taxon>
    </lineage>
</organism>
<evidence type="ECO:0000256" key="1">
    <source>
        <dbReference type="ARBA" id="ARBA00003029"/>
    </source>
</evidence>
<dbReference type="PROSITE" id="PS50096">
    <property type="entry name" value="IQ"/>
    <property type="match status" value="1"/>
</dbReference>
<evidence type="ECO:0000256" key="8">
    <source>
        <dbReference type="ARBA" id="ARBA00023212"/>
    </source>
</evidence>
<proteinExistence type="inferred from homology"/>
<evidence type="ECO:0000256" key="9">
    <source>
        <dbReference type="ARBA" id="ARBA00023273"/>
    </source>
</evidence>
<dbReference type="InterPro" id="IPR042815">
    <property type="entry name" value="DRC10"/>
</dbReference>
<dbReference type="PANTHER" id="PTHR31598:SF1">
    <property type="entry name" value="DYNEIN REGULATORY COMPLEX PROTEIN 10"/>
    <property type="match status" value="1"/>
</dbReference>
<comment type="similarity">
    <text evidence="3">Belongs to the DRC10 family.</text>
</comment>
<feature type="coiled-coil region" evidence="10">
    <location>
        <begin position="150"/>
        <end position="209"/>
    </location>
</feature>
<dbReference type="OrthoDB" id="536093at2759"/>
<keyword evidence="5" id="KW-0963">Cytoplasm</keyword>
<keyword evidence="10" id="KW-0175">Coiled coil</keyword>
<evidence type="ECO:0000256" key="2">
    <source>
        <dbReference type="ARBA" id="ARBA00004611"/>
    </source>
</evidence>
<evidence type="ECO:0000313" key="11">
    <source>
        <dbReference type="EMBL" id="CBY20577.1"/>
    </source>
</evidence>